<dbReference type="KEGG" id="tsv:DSM104635_00156"/>
<dbReference type="Proteomes" id="UP000431269">
    <property type="component" value="Chromosome"/>
</dbReference>
<sequence length="251" mass="27642">METITATVLGVVVVLALLAVAIVVLRRRRADRLRLRFGPEYQRAVVETGGRRKAVAELHQREKRVRGFAIKPLTSGERERYVPMWTAIQTQFVDDPKAAVADAEQLLSEVMGSRGYPDGDFEQRSADLSVDHPVLVQDYRTAHDISVRDAQGEASTEELRQAMLGYRALFRELTGEPVDDNLADREPAAESVIDEPILADESTVDAPAPIDEPDAVETEASTDAAIDESEPVVEPVIEDESVRVPAEAVSR</sequence>
<accession>A0A6I6MJU5</accession>
<dbReference type="RefSeq" id="WP_187448160.1">
    <property type="nucleotide sequence ID" value="NZ_CP047045.1"/>
</dbReference>
<evidence type="ECO:0000313" key="4">
    <source>
        <dbReference type="Proteomes" id="UP000431269"/>
    </source>
</evidence>
<name>A0A6I6MJU5_9CAUL</name>
<protein>
    <recommendedName>
        <fullName evidence="5">Secreted protein</fullName>
    </recommendedName>
</protein>
<proteinExistence type="predicted"/>
<evidence type="ECO:0000313" key="3">
    <source>
        <dbReference type="EMBL" id="QGZ93346.1"/>
    </source>
</evidence>
<evidence type="ECO:0000256" key="1">
    <source>
        <dbReference type="SAM" id="MobiDB-lite"/>
    </source>
</evidence>
<reference evidence="4" key="1">
    <citation type="submission" date="2019-12" db="EMBL/GenBank/DDBJ databases">
        <title>Complete genome of Terracaulis silvestris 0127_4.</title>
        <authorList>
            <person name="Vieira S."/>
            <person name="Riedel T."/>
            <person name="Sproer C."/>
            <person name="Pascual J."/>
            <person name="Boedeker C."/>
            <person name="Overmann J."/>
        </authorList>
    </citation>
    <scope>NUCLEOTIDE SEQUENCE [LARGE SCALE GENOMIC DNA]</scope>
    <source>
        <strain evidence="4">0127_4</strain>
    </source>
</reference>
<dbReference type="EMBL" id="CP047045">
    <property type="protein sequence ID" value="QGZ93346.1"/>
    <property type="molecule type" value="Genomic_DNA"/>
</dbReference>
<gene>
    <name evidence="3" type="ORF">DSM104635_00156</name>
</gene>
<keyword evidence="4" id="KW-1185">Reference proteome</keyword>
<organism evidence="3 4">
    <name type="scientific">Terricaulis silvestris</name>
    <dbReference type="NCBI Taxonomy" id="2686094"/>
    <lineage>
        <taxon>Bacteria</taxon>
        <taxon>Pseudomonadati</taxon>
        <taxon>Pseudomonadota</taxon>
        <taxon>Alphaproteobacteria</taxon>
        <taxon>Caulobacterales</taxon>
        <taxon>Caulobacteraceae</taxon>
        <taxon>Terricaulis</taxon>
    </lineage>
</organism>
<feature type="region of interest" description="Disordered" evidence="1">
    <location>
        <begin position="202"/>
        <end position="231"/>
    </location>
</feature>
<evidence type="ECO:0000256" key="2">
    <source>
        <dbReference type="SAM" id="Phobius"/>
    </source>
</evidence>
<keyword evidence="2" id="KW-1133">Transmembrane helix</keyword>
<evidence type="ECO:0008006" key="5">
    <source>
        <dbReference type="Google" id="ProtNLM"/>
    </source>
</evidence>
<keyword evidence="2" id="KW-0812">Transmembrane</keyword>
<feature type="transmembrane region" description="Helical" evidence="2">
    <location>
        <begin position="6"/>
        <end position="25"/>
    </location>
</feature>
<dbReference type="AlphaFoldDB" id="A0A6I6MJU5"/>
<keyword evidence="2" id="KW-0472">Membrane</keyword>